<dbReference type="OrthoDB" id="690341at2759"/>
<dbReference type="CDD" id="cd14798">
    <property type="entry name" value="RX-CC_like"/>
    <property type="match status" value="1"/>
</dbReference>
<comment type="caution">
    <text evidence="11">The sequence shown here is derived from an EMBL/GenBank/DDBJ whole genome shotgun (WGS) entry which is preliminary data.</text>
</comment>
<keyword evidence="12" id="KW-1185">Reference proteome</keyword>
<dbReference type="Gene3D" id="3.80.10.10">
    <property type="entry name" value="Ribonuclease Inhibitor"/>
    <property type="match status" value="1"/>
</dbReference>
<comment type="similarity">
    <text evidence="1">Belongs to the disease resistance NB-LRR family.</text>
</comment>
<dbReference type="InterPro" id="IPR044974">
    <property type="entry name" value="Disease_R_plants"/>
</dbReference>
<dbReference type="Proteomes" id="UP000604825">
    <property type="component" value="Unassembled WGS sequence"/>
</dbReference>
<dbReference type="GO" id="GO:0043531">
    <property type="term" value="F:ADP binding"/>
    <property type="evidence" value="ECO:0007669"/>
    <property type="project" value="InterPro"/>
</dbReference>
<feature type="domain" description="Disease resistance R13L4/SHOC-2-like LRR" evidence="10">
    <location>
        <begin position="551"/>
        <end position="910"/>
    </location>
</feature>
<dbReference type="Gene3D" id="1.10.10.10">
    <property type="entry name" value="Winged helix-like DNA-binding domain superfamily/Winged helix DNA-binding domain"/>
    <property type="match status" value="1"/>
</dbReference>
<dbReference type="InterPro" id="IPR002182">
    <property type="entry name" value="NB-ARC"/>
</dbReference>
<protein>
    <submittedName>
        <fullName evidence="11">Uncharacterized protein</fullName>
    </submittedName>
</protein>
<dbReference type="GO" id="GO:0042742">
    <property type="term" value="P:defense response to bacterium"/>
    <property type="evidence" value="ECO:0007669"/>
    <property type="project" value="UniProtKB-ARBA"/>
</dbReference>
<dbReference type="PANTHER" id="PTHR23155">
    <property type="entry name" value="DISEASE RESISTANCE PROTEIN RP"/>
    <property type="match status" value="1"/>
</dbReference>
<organism evidence="11 12">
    <name type="scientific">Miscanthus lutarioriparius</name>
    <dbReference type="NCBI Taxonomy" id="422564"/>
    <lineage>
        <taxon>Eukaryota</taxon>
        <taxon>Viridiplantae</taxon>
        <taxon>Streptophyta</taxon>
        <taxon>Embryophyta</taxon>
        <taxon>Tracheophyta</taxon>
        <taxon>Spermatophyta</taxon>
        <taxon>Magnoliopsida</taxon>
        <taxon>Liliopsida</taxon>
        <taxon>Poales</taxon>
        <taxon>Poaceae</taxon>
        <taxon>PACMAD clade</taxon>
        <taxon>Panicoideae</taxon>
        <taxon>Andropogonodae</taxon>
        <taxon>Andropogoneae</taxon>
        <taxon>Saccharinae</taxon>
        <taxon>Miscanthus</taxon>
    </lineage>
</organism>
<evidence type="ECO:0000256" key="1">
    <source>
        <dbReference type="ARBA" id="ARBA00008894"/>
    </source>
</evidence>
<dbReference type="InterPro" id="IPR036388">
    <property type="entry name" value="WH-like_DNA-bd_sf"/>
</dbReference>
<evidence type="ECO:0000259" key="10">
    <source>
        <dbReference type="Pfam" id="PF23598"/>
    </source>
</evidence>
<keyword evidence="2" id="KW-0433">Leucine-rich repeat</keyword>
<dbReference type="Gene3D" id="1.10.8.430">
    <property type="entry name" value="Helical domain of apoptotic protease-activating factors"/>
    <property type="match status" value="1"/>
</dbReference>
<feature type="domain" description="NB-ARC" evidence="7">
    <location>
        <begin position="177"/>
        <end position="339"/>
    </location>
</feature>
<evidence type="ECO:0000313" key="11">
    <source>
        <dbReference type="EMBL" id="CAD6267450.1"/>
    </source>
</evidence>
<evidence type="ECO:0000259" key="7">
    <source>
        <dbReference type="Pfam" id="PF00931"/>
    </source>
</evidence>
<name>A0A811RBT4_9POAL</name>
<dbReference type="FunFam" id="1.10.10.10:FF:000322">
    <property type="entry name" value="Probable disease resistance protein At1g63360"/>
    <property type="match status" value="1"/>
</dbReference>
<feature type="domain" description="Disease resistance protein winged helix" evidence="9">
    <location>
        <begin position="431"/>
        <end position="501"/>
    </location>
</feature>
<evidence type="ECO:0000256" key="6">
    <source>
        <dbReference type="ARBA" id="ARBA00023054"/>
    </source>
</evidence>
<evidence type="ECO:0000313" key="12">
    <source>
        <dbReference type="Proteomes" id="UP000604825"/>
    </source>
</evidence>
<dbReference type="PANTHER" id="PTHR23155:SF1137">
    <property type="entry name" value="OS08G0387700 PROTEIN"/>
    <property type="match status" value="1"/>
</dbReference>
<reference evidence="11" key="1">
    <citation type="submission" date="2020-10" db="EMBL/GenBank/DDBJ databases">
        <authorList>
            <person name="Han B."/>
            <person name="Lu T."/>
            <person name="Zhao Q."/>
            <person name="Huang X."/>
            <person name="Zhao Y."/>
        </authorList>
    </citation>
    <scope>NUCLEOTIDE SEQUENCE</scope>
</reference>
<dbReference type="InterPro" id="IPR027417">
    <property type="entry name" value="P-loop_NTPase"/>
</dbReference>
<dbReference type="Gene3D" id="3.40.50.300">
    <property type="entry name" value="P-loop containing nucleotide triphosphate hydrolases"/>
    <property type="match status" value="1"/>
</dbReference>
<dbReference type="Gene3D" id="1.20.5.4130">
    <property type="match status" value="1"/>
</dbReference>
<dbReference type="GO" id="GO:0009626">
    <property type="term" value="P:plant-type hypersensitive response"/>
    <property type="evidence" value="ECO:0007669"/>
    <property type="project" value="UniProtKB-ARBA"/>
</dbReference>
<dbReference type="SUPFAM" id="SSF52540">
    <property type="entry name" value="P-loop containing nucleoside triphosphate hydrolases"/>
    <property type="match status" value="1"/>
</dbReference>
<dbReference type="InterPro" id="IPR032675">
    <property type="entry name" value="LRR_dom_sf"/>
</dbReference>
<proteinExistence type="inferred from homology"/>
<keyword evidence="3" id="KW-0677">Repeat</keyword>
<keyword evidence="6" id="KW-0175">Coiled coil</keyword>
<dbReference type="InterPro" id="IPR042197">
    <property type="entry name" value="Apaf_helical"/>
</dbReference>
<evidence type="ECO:0000259" key="8">
    <source>
        <dbReference type="Pfam" id="PF18052"/>
    </source>
</evidence>
<dbReference type="PRINTS" id="PR00364">
    <property type="entry name" value="DISEASERSIST"/>
</dbReference>
<keyword evidence="4" id="KW-0547">Nucleotide-binding</keyword>
<dbReference type="InterPro" id="IPR058922">
    <property type="entry name" value="WHD_DRP"/>
</dbReference>
<dbReference type="Pfam" id="PF23598">
    <property type="entry name" value="LRR_14"/>
    <property type="match status" value="1"/>
</dbReference>
<dbReference type="Pfam" id="PF23559">
    <property type="entry name" value="WHD_DRP"/>
    <property type="match status" value="1"/>
</dbReference>
<dbReference type="InterPro" id="IPR041118">
    <property type="entry name" value="Rx_N"/>
</dbReference>
<dbReference type="GO" id="GO:0002758">
    <property type="term" value="P:innate immune response-activating signaling pathway"/>
    <property type="evidence" value="ECO:0007669"/>
    <property type="project" value="UniProtKB-ARBA"/>
</dbReference>
<evidence type="ECO:0000256" key="4">
    <source>
        <dbReference type="ARBA" id="ARBA00022741"/>
    </source>
</evidence>
<dbReference type="AlphaFoldDB" id="A0A811RBT4"/>
<gene>
    <name evidence="11" type="ORF">NCGR_LOCUS50755</name>
</gene>
<dbReference type="Pfam" id="PF00931">
    <property type="entry name" value="NB-ARC"/>
    <property type="match status" value="1"/>
</dbReference>
<dbReference type="InterPro" id="IPR055414">
    <property type="entry name" value="LRR_R13L4/SHOC2-like"/>
</dbReference>
<feature type="domain" description="Disease resistance N-terminal" evidence="8">
    <location>
        <begin position="8"/>
        <end position="91"/>
    </location>
</feature>
<accession>A0A811RBT4</accession>
<dbReference type="FunFam" id="3.40.50.300:FF:001091">
    <property type="entry name" value="Probable disease resistance protein At1g61300"/>
    <property type="match status" value="1"/>
</dbReference>
<evidence type="ECO:0000256" key="2">
    <source>
        <dbReference type="ARBA" id="ARBA00022614"/>
    </source>
</evidence>
<evidence type="ECO:0000259" key="9">
    <source>
        <dbReference type="Pfam" id="PF23559"/>
    </source>
</evidence>
<dbReference type="InterPro" id="IPR038005">
    <property type="entry name" value="RX-like_CC"/>
</dbReference>
<sequence>MASVLTGVMTSVIDKLTALLGEEYTKLTGVQREVNFMKDELSSMNALLQRLAEVDSDLDLQTKEWRRQVQEMSYDIEDCIDEFMHRVGNSSTTDSGGLVHEVVQQLKVMWARYQIGSKIQDLKARVEDASKRRMRYKVDELAFQSNTKTAIDPRLPSLYADPDGLVGIDRPRNDLTRMLMEGEGTSVQQLKVISIVGPGGLGKTTLANDVYHRLEDQFQCRAFVSLSQQPDVKKILRNILYQVSHQEYANMETWDEEMFINAVRDFLQRRRYFIVIDDIWSTQAWKTIKCALYVNNCASRIMTTTRIVSIAKSCCSPHHDHVYEITPLSTDNSKCLFFKRIYGSEHICPPHLEEVSSEILEKCSGSPLAIVTMASLLANKASTKQEWDRVYNSIGSTLEKDPDVEEMRRILSLSFDDLPHHLKTCLLYLSIFPEDYEIERDQLLKRWIAEGFINMEGGQDLEEIGENYFNDLINRSMIQPMKIKCDGRVASCRVHDMILDLLISKSVEENFATFISGKNQMLLLQRKVHRLSLNYYSQDHTMFPSAAIISHCRSLSIFGYSEQMPSLSKFRVLRVLDIENGEEMELKYFEHIRRLLQLKYLRLHVRSIPALPEQLGELRQLRTLDLGDTKITKLPESIVQLQNLTCLRVCNMELPEEIGNLHALQELSEIKINRKSMASSLLGLGSLTKLRILRLRWCIVNTDTDNRTFIDNLLSSLRKLGRLNLRSLCIQSYYGYSIDFLLDSWFPTPYLLQKFQMNLEYYFPRIPSWIASLGNLTYLDINVDPLEEETLEILGNLPSLMCLWVSSKAAAPRERLVVSSCMFGFLKEFQFTCWRNKVGLVFEAGAMPRLEKLRIPFNAGTGLNFGIEHLSSLRHLIVEIICSGATVQEVEALEEAIRNAADLIPNRPTLEVRTWD</sequence>
<evidence type="ECO:0000256" key="3">
    <source>
        <dbReference type="ARBA" id="ARBA00022737"/>
    </source>
</evidence>
<dbReference type="Pfam" id="PF18052">
    <property type="entry name" value="Rx_N"/>
    <property type="match status" value="1"/>
</dbReference>
<dbReference type="SUPFAM" id="SSF52058">
    <property type="entry name" value="L domain-like"/>
    <property type="match status" value="1"/>
</dbReference>
<keyword evidence="5" id="KW-0611">Plant defense</keyword>
<evidence type="ECO:0000256" key="5">
    <source>
        <dbReference type="ARBA" id="ARBA00022821"/>
    </source>
</evidence>
<dbReference type="EMBL" id="CAJGYO010000014">
    <property type="protein sequence ID" value="CAD6267450.1"/>
    <property type="molecule type" value="Genomic_DNA"/>
</dbReference>